<dbReference type="RefSeq" id="WP_407348042.1">
    <property type="nucleotide sequence ID" value="NZ_CP136864.1"/>
</dbReference>
<dbReference type="Pfam" id="PF02771">
    <property type="entry name" value="Acyl-CoA_dh_N"/>
    <property type="match status" value="1"/>
</dbReference>
<evidence type="ECO:0000256" key="6">
    <source>
        <dbReference type="RuleBase" id="RU362125"/>
    </source>
</evidence>
<evidence type="ECO:0000256" key="3">
    <source>
        <dbReference type="ARBA" id="ARBA00022630"/>
    </source>
</evidence>
<evidence type="ECO:0000313" key="11">
    <source>
        <dbReference type="Proteomes" id="UP001626537"/>
    </source>
</evidence>
<dbReference type="EMBL" id="CP136864">
    <property type="protein sequence ID" value="WOJ93394.1"/>
    <property type="molecule type" value="Genomic_DNA"/>
</dbReference>
<dbReference type="InterPro" id="IPR037069">
    <property type="entry name" value="AcylCoA_DH/ox_N_sf"/>
</dbReference>
<feature type="domain" description="Acyl-CoA dehydrogenase/oxidase N-terminal" evidence="9">
    <location>
        <begin position="6"/>
        <end position="117"/>
    </location>
</feature>
<evidence type="ECO:0000256" key="2">
    <source>
        <dbReference type="ARBA" id="ARBA00009347"/>
    </source>
</evidence>
<dbReference type="PANTHER" id="PTHR43884">
    <property type="entry name" value="ACYL-COA DEHYDROGENASE"/>
    <property type="match status" value="1"/>
</dbReference>
<keyword evidence="3 6" id="KW-0285">Flavoprotein</keyword>
<dbReference type="InterPro" id="IPR009075">
    <property type="entry name" value="AcylCo_DH/oxidase_C"/>
</dbReference>
<dbReference type="InterPro" id="IPR046373">
    <property type="entry name" value="Acyl-CoA_Oxase/DH_mid-dom_sf"/>
</dbReference>
<keyword evidence="11" id="KW-1185">Reference proteome</keyword>
<dbReference type="PANTHER" id="PTHR43884:SF20">
    <property type="entry name" value="ACYL-COA DEHYDROGENASE FADE28"/>
    <property type="match status" value="1"/>
</dbReference>
<evidence type="ECO:0000259" key="7">
    <source>
        <dbReference type="Pfam" id="PF00441"/>
    </source>
</evidence>
<dbReference type="InterPro" id="IPR013786">
    <property type="entry name" value="AcylCoA_DH/ox_N"/>
</dbReference>
<dbReference type="InterPro" id="IPR006091">
    <property type="entry name" value="Acyl-CoA_Oxase/DH_mid-dom"/>
</dbReference>
<name>A0ABZ0I451_9GAMM</name>
<evidence type="ECO:0000256" key="5">
    <source>
        <dbReference type="ARBA" id="ARBA00023002"/>
    </source>
</evidence>
<dbReference type="InterPro" id="IPR009100">
    <property type="entry name" value="AcylCoA_DH/oxidase_NM_dom_sf"/>
</dbReference>
<dbReference type="SUPFAM" id="SSF47203">
    <property type="entry name" value="Acyl-CoA dehydrogenase C-terminal domain-like"/>
    <property type="match status" value="1"/>
</dbReference>
<sequence>MNFDFSEEQTMLRDSVARFVQDDYDFDTRRGIVASETGMSRETWQTFAELGWLSVPFAEEYGGFGGGPVDLMVMMEEFGKGLIVEPYFATVVMFGGLLNAAGSESQKAQYIPGIIDGSRLGAFAYLERQSRYELADVLTTASAAGDAFVLNGEKVVVSNGMNADTLIVAARTSGEQFDRNGISLFVVDASAAGIERVGYRLMDGQTVASITFKDVSVSADALLGELNGGFAAMDRVVQEGIVALCGEAVGLMGQLNSKTLEYTKTREQFGVVISSFQALQHRMVDTFMSYEQAKSMLYRAVCALENNDDDLRRELHALKVMTHKCGKHIFEEAIQLHGGMGLTDELDIAHYAKRLMMINATFGDRDHHQTQFNALSYGSQASDSVANMSDAA</sequence>
<gene>
    <name evidence="10" type="ORF">R0135_16655</name>
</gene>
<dbReference type="CDD" id="cd00567">
    <property type="entry name" value="ACAD"/>
    <property type="match status" value="1"/>
</dbReference>
<dbReference type="Gene3D" id="1.20.140.10">
    <property type="entry name" value="Butyryl-CoA Dehydrogenase, subunit A, domain 3"/>
    <property type="match status" value="1"/>
</dbReference>
<organism evidence="10 11">
    <name type="scientific">Congregibacter variabilis</name>
    <dbReference type="NCBI Taxonomy" id="3081200"/>
    <lineage>
        <taxon>Bacteria</taxon>
        <taxon>Pseudomonadati</taxon>
        <taxon>Pseudomonadota</taxon>
        <taxon>Gammaproteobacteria</taxon>
        <taxon>Cellvibrionales</taxon>
        <taxon>Halieaceae</taxon>
        <taxon>Congregibacter</taxon>
    </lineage>
</organism>
<dbReference type="Gene3D" id="2.40.110.10">
    <property type="entry name" value="Butyryl-CoA Dehydrogenase, subunit A, domain 2"/>
    <property type="match status" value="1"/>
</dbReference>
<protein>
    <submittedName>
        <fullName evidence="10">Acyl-CoA dehydrogenase</fullName>
    </submittedName>
</protein>
<evidence type="ECO:0000256" key="1">
    <source>
        <dbReference type="ARBA" id="ARBA00001974"/>
    </source>
</evidence>
<comment type="similarity">
    <text evidence="2 6">Belongs to the acyl-CoA dehydrogenase family.</text>
</comment>
<dbReference type="Pfam" id="PF02770">
    <property type="entry name" value="Acyl-CoA_dh_M"/>
    <property type="match status" value="1"/>
</dbReference>
<evidence type="ECO:0000256" key="4">
    <source>
        <dbReference type="ARBA" id="ARBA00022827"/>
    </source>
</evidence>
<evidence type="ECO:0000259" key="8">
    <source>
        <dbReference type="Pfam" id="PF02770"/>
    </source>
</evidence>
<comment type="cofactor">
    <cofactor evidence="1 6">
        <name>FAD</name>
        <dbReference type="ChEBI" id="CHEBI:57692"/>
    </cofactor>
</comment>
<reference evidence="10 11" key="1">
    <citation type="submission" date="2023-10" db="EMBL/GenBank/DDBJ databases">
        <title>Two novel species belonging to the OM43/NOR5 clade.</title>
        <authorList>
            <person name="Park M."/>
        </authorList>
    </citation>
    <scope>NUCLEOTIDE SEQUENCE [LARGE SCALE GENOMIC DNA]</scope>
    <source>
        <strain evidence="10 11">IMCC43200</strain>
    </source>
</reference>
<dbReference type="Proteomes" id="UP001626537">
    <property type="component" value="Chromosome"/>
</dbReference>
<evidence type="ECO:0000313" key="10">
    <source>
        <dbReference type="EMBL" id="WOJ93394.1"/>
    </source>
</evidence>
<keyword evidence="4 6" id="KW-0274">FAD</keyword>
<dbReference type="Pfam" id="PF00441">
    <property type="entry name" value="Acyl-CoA_dh_1"/>
    <property type="match status" value="1"/>
</dbReference>
<accession>A0ABZ0I451</accession>
<feature type="domain" description="Acyl-CoA dehydrogenase/oxidase C-terminal" evidence="7">
    <location>
        <begin position="227"/>
        <end position="363"/>
    </location>
</feature>
<dbReference type="Gene3D" id="1.10.540.10">
    <property type="entry name" value="Acyl-CoA dehydrogenase/oxidase, N-terminal domain"/>
    <property type="match status" value="1"/>
</dbReference>
<keyword evidence="5 6" id="KW-0560">Oxidoreductase</keyword>
<evidence type="ECO:0000259" key="9">
    <source>
        <dbReference type="Pfam" id="PF02771"/>
    </source>
</evidence>
<feature type="domain" description="Acyl-CoA oxidase/dehydrogenase middle" evidence="8">
    <location>
        <begin position="122"/>
        <end position="215"/>
    </location>
</feature>
<dbReference type="SUPFAM" id="SSF56645">
    <property type="entry name" value="Acyl-CoA dehydrogenase NM domain-like"/>
    <property type="match status" value="1"/>
</dbReference>
<proteinExistence type="inferred from homology"/>
<dbReference type="InterPro" id="IPR036250">
    <property type="entry name" value="AcylCo_DH-like_C"/>
</dbReference>